<dbReference type="OrthoDB" id="341578at2759"/>
<comment type="similarity">
    <text evidence="8">Belongs to the protein kinase superfamily. Ser/Thr protein kinase family. GCN2 subfamily.</text>
</comment>
<dbReference type="Pfam" id="PF00069">
    <property type="entry name" value="Pkinase"/>
    <property type="match status" value="1"/>
</dbReference>
<evidence type="ECO:0000313" key="12">
    <source>
        <dbReference type="RefSeq" id="XP_029031642.1"/>
    </source>
</evidence>
<protein>
    <recommendedName>
        <fullName evidence="1">non-specific serine/threonine protein kinase</fullName>
        <ecNumber evidence="1">2.7.11.1</ecNumber>
    </recommendedName>
</protein>
<keyword evidence="2" id="KW-0723">Serine/threonine-protein kinase</keyword>
<dbReference type="Proteomes" id="UP000515150">
    <property type="component" value="Chromosome 15"/>
</dbReference>
<evidence type="ECO:0000256" key="7">
    <source>
        <dbReference type="ARBA" id="ARBA00022840"/>
    </source>
</evidence>
<keyword evidence="7 10" id="KW-0067">ATP-binding</keyword>
<keyword evidence="6" id="KW-0418">Kinase</keyword>
<evidence type="ECO:0000256" key="10">
    <source>
        <dbReference type="PROSITE-ProRule" id="PRU10141"/>
    </source>
</evidence>
<dbReference type="PROSITE" id="PS00107">
    <property type="entry name" value="PROTEIN_KINASE_ATP"/>
    <property type="match status" value="1"/>
</dbReference>
<dbReference type="GeneID" id="114870757"/>
<evidence type="ECO:0000256" key="3">
    <source>
        <dbReference type="ARBA" id="ARBA00022553"/>
    </source>
</evidence>
<dbReference type="InterPro" id="IPR017441">
    <property type="entry name" value="Protein_kinase_ATP_BS"/>
</dbReference>
<keyword evidence="4" id="KW-0808">Transferase</keyword>
<evidence type="ECO:0000256" key="5">
    <source>
        <dbReference type="ARBA" id="ARBA00022741"/>
    </source>
</evidence>
<proteinExistence type="inferred from homology"/>
<dbReference type="GO" id="GO:0005634">
    <property type="term" value="C:nucleus"/>
    <property type="evidence" value="ECO:0007669"/>
    <property type="project" value="TreeGrafter"/>
</dbReference>
<feature type="binding site" evidence="10">
    <location>
        <position position="346"/>
    </location>
    <ligand>
        <name>ATP</name>
        <dbReference type="ChEBI" id="CHEBI:30616"/>
    </ligand>
</feature>
<dbReference type="InterPro" id="IPR050339">
    <property type="entry name" value="CC_SR_Kinase"/>
</dbReference>
<accession>A0A6P7PVE6</accession>
<dbReference type="FunFam" id="1.10.510.10:FF:000251">
    <property type="entry name" value="eukaryotic translation initiation factor 2-alpha kinase 3"/>
    <property type="match status" value="1"/>
</dbReference>
<name>A0A6P7PVE6_BETSP</name>
<dbReference type="PROSITE" id="PS00108">
    <property type="entry name" value="PROTEIN_KINASE_ST"/>
    <property type="match status" value="1"/>
</dbReference>
<keyword evidence="11" id="KW-1185">Reference proteome</keyword>
<dbReference type="InterPro" id="IPR000719">
    <property type="entry name" value="Prot_kinase_dom"/>
</dbReference>
<evidence type="ECO:0000256" key="4">
    <source>
        <dbReference type="ARBA" id="ARBA00022679"/>
    </source>
</evidence>
<dbReference type="Gene3D" id="1.10.510.10">
    <property type="entry name" value="Transferase(Phosphotransferase) domain 1"/>
    <property type="match status" value="1"/>
</dbReference>
<dbReference type="GO" id="GO:0005737">
    <property type="term" value="C:cytoplasm"/>
    <property type="evidence" value="ECO:0007669"/>
    <property type="project" value="TreeGrafter"/>
</dbReference>
<dbReference type="RefSeq" id="XP_029031642.1">
    <property type="nucleotide sequence ID" value="XM_029175809.3"/>
</dbReference>
<dbReference type="Gene3D" id="3.30.160.20">
    <property type="match status" value="3"/>
</dbReference>
<evidence type="ECO:0000256" key="6">
    <source>
        <dbReference type="ARBA" id="ARBA00022777"/>
    </source>
</evidence>
<dbReference type="GO" id="GO:0005524">
    <property type="term" value="F:ATP binding"/>
    <property type="evidence" value="ECO:0007669"/>
    <property type="project" value="UniProtKB-UniRule"/>
</dbReference>
<dbReference type="SUPFAM" id="SSF56112">
    <property type="entry name" value="Protein kinase-like (PK-like)"/>
    <property type="match status" value="1"/>
</dbReference>
<evidence type="ECO:0000313" key="11">
    <source>
        <dbReference type="Proteomes" id="UP000515150"/>
    </source>
</evidence>
<dbReference type="SMART" id="SM00358">
    <property type="entry name" value="DSRM"/>
    <property type="match status" value="3"/>
</dbReference>
<dbReference type="PANTHER" id="PTHR11042:SF166">
    <property type="entry name" value="EUKARYOTIC TRANSLATION INITIATION FACTOR 2-ALPHA KINASE 3"/>
    <property type="match status" value="1"/>
</dbReference>
<dbReference type="InterPro" id="IPR008271">
    <property type="entry name" value="Ser/Thr_kinase_AS"/>
</dbReference>
<keyword evidence="3" id="KW-0597">Phosphoprotein</keyword>
<dbReference type="PROSITE" id="PS50137">
    <property type="entry name" value="DS_RBD"/>
    <property type="match status" value="3"/>
</dbReference>
<evidence type="ECO:0000256" key="9">
    <source>
        <dbReference type="PROSITE-ProRule" id="PRU00266"/>
    </source>
</evidence>
<dbReference type="EC" id="2.7.11.1" evidence="1"/>
<evidence type="ECO:0000256" key="8">
    <source>
        <dbReference type="ARBA" id="ARBA00037982"/>
    </source>
</evidence>
<dbReference type="InterPro" id="IPR011009">
    <property type="entry name" value="Kinase-like_dom_sf"/>
</dbReference>
<evidence type="ECO:0000256" key="2">
    <source>
        <dbReference type="ARBA" id="ARBA00022527"/>
    </source>
</evidence>
<reference evidence="12" key="1">
    <citation type="submission" date="2025-08" db="UniProtKB">
        <authorList>
            <consortium name="RefSeq"/>
        </authorList>
    </citation>
    <scope>IDENTIFICATION</scope>
</reference>
<dbReference type="SMART" id="SM00220">
    <property type="entry name" value="S_TKc"/>
    <property type="match status" value="1"/>
</dbReference>
<dbReference type="InterPro" id="IPR044452">
    <property type="entry name" value="EIF2AK2_DSRM_1"/>
</dbReference>
<evidence type="ECO:0000256" key="1">
    <source>
        <dbReference type="ARBA" id="ARBA00012513"/>
    </source>
</evidence>
<dbReference type="SUPFAM" id="SSF54768">
    <property type="entry name" value="dsRNA-binding domain-like"/>
    <property type="match status" value="3"/>
</dbReference>
<organism evidence="11 12">
    <name type="scientific">Betta splendens</name>
    <name type="common">Siamese fighting fish</name>
    <dbReference type="NCBI Taxonomy" id="158456"/>
    <lineage>
        <taxon>Eukaryota</taxon>
        <taxon>Metazoa</taxon>
        <taxon>Chordata</taxon>
        <taxon>Craniata</taxon>
        <taxon>Vertebrata</taxon>
        <taxon>Euteleostomi</taxon>
        <taxon>Actinopterygii</taxon>
        <taxon>Neopterygii</taxon>
        <taxon>Teleostei</taxon>
        <taxon>Neoteleostei</taxon>
        <taxon>Acanthomorphata</taxon>
        <taxon>Anabantaria</taxon>
        <taxon>Anabantiformes</taxon>
        <taxon>Anabantoidei</taxon>
        <taxon>Osphronemidae</taxon>
        <taxon>Betta</taxon>
    </lineage>
</organism>
<dbReference type="PROSITE" id="PS50011">
    <property type="entry name" value="PROTEIN_KINASE_DOM"/>
    <property type="match status" value="1"/>
</dbReference>
<dbReference type="Pfam" id="PF00035">
    <property type="entry name" value="dsrm"/>
    <property type="match status" value="3"/>
</dbReference>
<dbReference type="Gene3D" id="3.30.200.20">
    <property type="entry name" value="Phosphorylase Kinase, domain 1"/>
    <property type="match status" value="1"/>
</dbReference>
<dbReference type="CDD" id="cd19903">
    <property type="entry name" value="DSRM_EIF2AK2_rpt1"/>
    <property type="match status" value="1"/>
</dbReference>
<keyword evidence="5 10" id="KW-0547">Nucleotide-binding</keyword>
<dbReference type="InParanoid" id="A0A6P7PVE6"/>
<dbReference type="PANTHER" id="PTHR11042">
    <property type="entry name" value="EUKARYOTIC TRANSLATION INITIATION FACTOR 2-ALPHA KINASE EIF2-ALPHA KINASE -RELATED"/>
    <property type="match status" value="1"/>
</dbReference>
<dbReference type="GO" id="GO:0003725">
    <property type="term" value="F:double-stranded RNA binding"/>
    <property type="evidence" value="ECO:0007669"/>
    <property type="project" value="InterPro"/>
</dbReference>
<dbReference type="GO" id="GO:0004694">
    <property type="term" value="F:eukaryotic translation initiation factor 2alpha kinase activity"/>
    <property type="evidence" value="ECO:0007669"/>
    <property type="project" value="TreeGrafter"/>
</dbReference>
<gene>
    <name evidence="12" type="primary">LOC114870757</name>
</gene>
<dbReference type="AlphaFoldDB" id="A0A6P7PVE6"/>
<sequence length="603" mass="68529">MENVNYINYISKLNEYAQRKQLKPNDVKYLDLGLDETTQLFVQRVVLKGVEYPQGVGRTKKEAKQDAAKNALKCLEDQQDTDTDDVAEASTVSGHLLRSNQNYTCWLNEYGQKNCVTIKPVESMKPGPNSTIFCCRFVAGDKEYPDATGKTRKEAKEEAAKLVYEMICGDRTTESAAENFNPASDQLDDETDPNVSDVINQTRSLSVKSQNNSVTEKNFIAFINNYCQEKELGYSFIEMGKSGPPHNPQFLCKLIINNEDYPVGVGKNKKEARQHAAQLAWSALQETSGWDSEVSFGSTFSEFSDSAPTTSTFTSLFDSIERLGEGGFGCVYKAREKLLDEVCAVKIVAYHEEALDEAKKLSKLFNEHIVRYYHCWIENSKYEEATGDRSTDSVSSESASTSPSQYLYIKMELCDTKTLRNWIDERNQRTEQDFKRREESLEIVQQVVTGVEYIHSKKLIHRDLKPANIMFGGDGAAKIGDFGLVTADDPETLLERTRSRGTPSYMAPEQKNNLTCDRKVDIFALGLIFFELFWKISTGHERLAIWMDVRHQRFPDGFTDYFFQEAQIIKLMLSEKPEERPEASSLKAEVEKWTQHYLGTVTI</sequence>
<dbReference type="KEGG" id="bspl:114870757"/>
<dbReference type="InterPro" id="IPR014720">
    <property type="entry name" value="dsRBD_dom"/>
</dbReference>
<keyword evidence="9" id="KW-0694">RNA-binding</keyword>